<organism evidence="1 2">
    <name type="scientific">Nephila pilipes</name>
    <name type="common">Giant wood spider</name>
    <name type="synonym">Nephila maculata</name>
    <dbReference type="NCBI Taxonomy" id="299642"/>
    <lineage>
        <taxon>Eukaryota</taxon>
        <taxon>Metazoa</taxon>
        <taxon>Ecdysozoa</taxon>
        <taxon>Arthropoda</taxon>
        <taxon>Chelicerata</taxon>
        <taxon>Arachnida</taxon>
        <taxon>Araneae</taxon>
        <taxon>Araneomorphae</taxon>
        <taxon>Entelegynae</taxon>
        <taxon>Araneoidea</taxon>
        <taxon>Nephilidae</taxon>
        <taxon>Nephila</taxon>
    </lineage>
</organism>
<keyword evidence="2" id="KW-1185">Reference proteome</keyword>
<dbReference type="Proteomes" id="UP000887013">
    <property type="component" value="Unassembled WGS sequence"/>
</dbReference>
<protein>
    <submittedName>
        <fullName evidence="1">Uncharacterized protein</fullName>
    </submittedName>
</protein>
<dbReference type="OrthoDB" id="10510824at2759"/>
<comment type="caution">
    <text evidence="1">The sequence shown here is derived from an EMBL/GenBank/DDBJ whole genome shotgun (WGS) entry which is preliminary data.</text>
</comment>
<dbReference type="AlphaFoldDB" id="A0A8X6UVB0"/>
<dbReference type="EMBL" id="BMAW01040659">
    <property type="protein sequence ID" value="GFU60407.1"/>
    <property type="molecule type" value="Genomic_DNA"/>
</dbReference>
<sequence>MPVDTLLRDFVVMNGLESTDNGLSTFMFSSESVGEGHPGENQILFFNEIEFQWTSLLYHRCIIICSFPFARSIKQSRVLFIKAKKSKQLGSVICHCFPAINFCSNTSHRMMF</sequence>
<reference evidence="1" key="1">
    <citation type="submission" date="2020-08" db="EMBL/GenBank/DDBJ databases">
        <title>Multicomponent nature underlies the extraordinary mechanical properties of spider dragline silk.</title>
        <authorList>
            <person name="Kono N."/>
            <person name="Nakamura H."/>
            <person name="Mori M."/>
            <person name="Yoshida Y."/>
            <person name="Ohtoshi R."/>
            <person name="Malay A.D."/>
            <person name="Moran D.A.P."/>
            <person name="Tomita M."/>
            <person name="Numata K."/>
            <person name="Arakawa K."/>
        </authorList>
    </citation>
    <scope>NUCLEOTIDE SEQUENCE</scope>
</reference>
<proteinExistence type="predicted"/>
<accession>A0A8X6UVB0</accession>
<gene>
    <name evidence="1" type="ORF">NPIL_146871</name>
</gene>
<evidence type="ECO:0000313" key="1">
    <source>
        <dbReference type="EMBL" id="GFU60407.1"/>
    </source>
</evidence>
<name>A0A8X6UVB0_NEPPI</name>
<evidence type="ECO:0000313" key="2">
    <source>
        <dbReference type="Proteomes" id="UP000887013"/>
    </source>
</evidence>